<evidence type="ECO:0000313" key="2">
    <source>
        <dbReference type="EMBL" id="CAK7354818.1"/>
    </source>
</evidence>
<comment type="caution">
    <text evidence="2">The sequence shown here is derived from an EMBL/GenBank/DDBJ whole genome shotgun (WGS) entry which is preliminary data.</text>
</comment>
<protein>
    <submittedName>
        <fullName evidence="2">Uncharacterized protein</fullName>
    </submittedName>
</protein>
<feature type="region of interest" description="Disordered" evidence="1">
    <location>
        <begin position="38"/>
        <end position="60"/>
    </location>
</feature>
<name>A0AAV1SMK8_9ROSI</name>
<reference evidence="2 3" key="1">
    <citation type="submission" date="2024-01" db="EMBL/GenBank/DDBJ databases">
        <authorList>
            <person name="Waweru B."/>
        </authorList>
    </citation>
    <scope>NUCLEOTIDE SEQUENCE [LARGE SCALE GENOMIC DNA]</scope>
</reference>
<dbReference type="Proteomes" id="UP001314170">
    <property type="component" value="Unassembled WGS sequence"/>
</dbReference>
<organism evidence="2 3">
    <name type="scientific">Dovyalis caffra</name>
    <dbReference type="NCBI Taxonomy" id="77055"/>
    <lineage>
        <taxon>Eukaryota</taxon>
        <taxon>Viridiplantae</taxon>
        <taxon>Streptophyta</taxon>
        <taxon>Embryophyta</taxon>
        <taxon>Tracheophyta</taxon>
        <taxon>Spermatophyta</taxon>
        <taxon>Magnoliopsida</taxon>
        <taxon>eudicotyledons</taxon>
        <taxon>Gunneridae</taxon>
        <taxon>Pentapetalae</taxon>
        <taxon>rosids</taxon>
        <taxon>fabids</taxon>
        <taxon>Malpighiales</taxon>
        <taxon>Salicaceae</taxon>
        <taxon>Flacourtieae</taxon>
        <taxon>Dovyalis</taxon>
    </lineage>
</organism>
<sequence length="60" mass="6601">MLKEEKNGETYGWIFIELSRGVTTSMDFLGDCLPTIERGGLGGKKKMKDVDKLSGGEAFD</sequence>
<dbReference type="EMBL" id="CAWUPB010001195">
    <property type="protein sequence ID" value="CAK7354818.1"/>
    <property type="molecule type" value="Genomic_DNA"/>
</dbReference>
<gene>
    <name evidence="2" type="ORF">DCAF_LOCUS25354</name>
</gene>
<dbReference type="AlphaFoldDB" id="A0AAV1SMK8"/>
<keyword evidence="3" id="KW-1185">Reference proteome</keyword>
<accession>A0AAV1SMK8</accession>
<evidence type="ECO:0000313" key="3">
    <source>
        <dbReference type="Proteomes" id="UP001314170"/>
    </source>
</evidence>
<evidence type="ECO:0000256" key="1">
    <source>
        <dbReference type="SAM" id="MobiDB-lite"/>
    </source>
</evidence>
<proteinExistence type="predicted"/>